<keyword evidence="2" id="KW-1185">Reference proteome</keyword>
<dbReference type="Proteomes" id="UP000790377">
    <property type="component" value="Unassembled WGS sequence"/>
</dbReference>
<proteinExistence type="predicted"/>
<gene>
    <name evidence="1" type="ORF">BJ138DRAFT_1120949</name>
</gene>
<protein>
    <submittedName>
        <fullName evidence="1">Uncharacterized protein</fullName>
    </submittedName>
</protein>
<dbReference type="EMBL" id="MU269401">
    <property type="protein sequence ID" value="KAH7902913.1"/>
    <property type="molecule type" value="Genomic_DNA"/>
</dbReference>
<name>A0ACB7ZQ73_9AGAM</name>
<organism evidence="1 2">
    <name type="scientific">Hygrophoropsis aurantiaca</name>
    <dbReference type="NCBI Taxonomy" id="72124"/>
    <lineage>
        <taxon>Eukaryota</taxon>
        <taxon>Fungi</taxon>
        <taxon>Dikarya</taxon>
        <taxon>Basidiomycota</taxon>
        <taxon>Agaricomycotina</taxon>
        <taxon>Agaricomycetes</taxon>
        <taxon>Agaricomycetidae</taxon>
        <taxon>Boletales</taxon>
        <taxon>Coniophorineae</taxon>
        <taxon>Hygrophoropsidaceae</taxon>
        <taxon>Hygrophoropsis</taxon>
    </lineage>
</organism>
<sequence>MAVPVSFSEDLRIRGAFGVAGYTVFAWEHILTLEEEVRYIWQAPWTVSKATFLISRYGNLVCLTFVRIEEAGLLSHGSEAWCHGFNFFASMYMIVSRESIHILVIMRAWAIWGCTKKPTW</sequence>
<comment type="caution">
    <text evidence="1">The sequence shown here is derived from an EMBL/GenBank/DDBJ whole genome shotgun (WGS) entry which is preliminary data.</text>
</comment>
<accession>A0ACB7ZQ73</accession>
<evidence type="ECO:0000313" key="2">
    <source>
        <dbReference type="Proteomes" id="UP000790377"/>
    </source>
</evidence>
<evidence type="ECO:0000313" key="1">
    <source>
        <dbReference type="EMBL" id="KAH7902913.1"/>
    </source>
</evidence>
<reference evidence="1" key="1">
    <citation type="journal article" date="2021" name="New Phytol.">
        <title>Evolutionary innovations through gain and loss of genes in the ectomycorrhizal Boletales.</title>
        <authorList>
            <person name="Wu G."/>
            <person name="Miyauchi S."/>
            <person name="Morin E."/>
            <person name="Kuo A."/>
            <person name="Drula E."/>
            <person name="Varga T."/>
            <person name="Kohler A."/>
            <person name="Feng B."/>
            <person name="Cao Y."/>
            <person name="Lipzen A."/>
            <person name="Daum C."/>
            <person name="Hundley H."/>
            <person name="Pangilinan J."/>
            <person name="Johnson J."/>
            <person name="Barry K."/>
            <person name="LaButti K."/>
            <person name="Ng V."/>
            <person name="Ahrendt S."/>
            <person name="Min B."/>
            <person name="Choi I.G."/>
            <person name="Park H."/>
            <person name="Plett J.M."/>
            <person name="Magnuson J."/>
            <person name="Spatafora J.W."/>
            <person name="Nagy L.G."/>
            <person name="Henrissat B."/>
            <person name="Grigoriev I.V."/>
            <person name="Yang Z.L."/>
            <person name="Xu J."/>
            <person name="Martin F.M."/>
        </authorList>
    </citation>
    <scope>NUCLEOTIDE SEQUENCE</scope>
    <source>
        <strain evidence="1">ATCC 28755</strain>
    </source>
</reference>